<gene>
    <name evidence="1" type="ORF">NLG97_g10449</name>
</gene>
<proteinExistence type="predicted"/>
<dbReference type="Proteomes" id="UP001148737">
    <property type="component" value="Unassembled WGS sequence"/>
</dbReference>
<organism evidence="1 2">
    <name type="scientific">Lecanicillium saksenae</name>
    <dbReference type="NCBI Taxonomy" id="468837"/>
    <lineage>
        <taxon>Eukaryota</taxon>
        <taxon>Fungi</taxon>
        <taxon>Dikarya</taxon>
        <taxon>Ascomycota</taxon>
        <taxon>Pezizomycotina</taxon>
        <taxon>Sordariomycetes</taxon>
        <taxon>Hypocreomycetidae</taxon>
        <taxon>Hypocreales</taxon>
        <taxon>Cordycipitaceae</taxon>
        <taxon>Lecanicillium</taxon>
    </lineage>
</organism>
<protein>
    <submittedName>
        <fullName evidence="1">Uncharacterized protein</fullName>
    </submittedName>
</protein>
<comment type="caution">
    <text evidence="1">The sequence shown here is derived from an EMBL/GenBank/DDBJ whole genome shotgun (WGS) entry which is preliminary data.</text>
</comment>
<reference evidence="1" key="1">
    <citation type="submission" date="2022-07" db="EMBL/GenBank/DDBJ databases">
        <title>Genome Sequence of Lecanicillium saksenae.</title>
        <authorList>
            <person name="Buettner E."/>
        </authorList>
    </citation>
    <scope>NUCLEOTIDE SEQUENCE</scope>
    <source>
        <strain evidence="1">VT-O1</strain>
    </source>
</reference>
<sequence length="457" mass="52794">MRELLEIFFRCEYQFTSAFHKDYFLDDLAAGKTEFCSSLLVNIVLAYASVCNPKFSKRSEYWNPETLSYKFLAEARRLWELASLEPHITTVQAGILFSVFYNLSGLDQVGQAYRIHGVAVANALGIMGEPIAEEPLRTQRGKAFTAWTVYNWETLVAFSFMHASLVKEKPKCPLPDALEDPDWYGQLWARYPSSSTRTSLSFGQVFEQKTYFRIIMNEFCEEAYATSLGVNVFKAEGLRRKLERWYENLPKSLDPKNIVLPGQLQLHMHYHHLLLSIYEPLLDAVAPYKYTPREIVASSRKYLHTLVRIYFLRHGYEAMDLFIVIPLMVLADDCLEMMERGGSEAELEELRSTVILIAKGLHDQRRNHYLGEALFRVLRGKMRRREQLLLRGALNMDMDQVDEPQEMAQAVRSHWPVSVVKRKEDLQAKVLGRLVESYAHLGVGEEEDEPSKPQEMV</sequence>
<dbReference type="EMBL" id="JANAKD010002620">
    <property type="protein sequence ID" value="KAJ3473207.1"/>
    <property type="molecule type" value="Genomic_DNA"/>
</dbReference>
<keyword evidence="2" id="KW-1185">Reference proteome</keyword>
<name>A0ACC1QF50_9HYPO</name>
<accession>A0ACC1QF50</accession>
<evidence type="ECO:0000313" key="1">
    <source>
        <dbReference type="EMBL" id="KAJ3473207.1"/>
    </source>
</evidence>
<evidence type="ECO:0000313" key="2">
    <source>
        <dbReference type="Proteomes" id="UP001148737"/>
    </source>
</evidence>